<dbReference type="Proteomes" id="UP000886998">
    <property type="component" value="Unassembled WGS sequence"/>
</dbReference>
<comment type="caution">
    <text evidence="1">The sequence shown here is derived from an EMBL/GenBank/DDBJ whole genome shotgun (WGS) entry which is preliminary data.</text>
</comment>
<protein>
    <submittedName>
        <fullName evidence="1">Uncharacterized protein</fullName>
    </submittedName>
</protein>
<sequence length="87" mass="9694">MSVVGLKTLFWGNRDAKQPLVISHSPETGATLIYTPPQQLTSTDALWQGLRPFWLSRKGIERVSECPAHPRPQVEASVCRLKHQSAS</sequence>
<proteinExistence type="predicted"/>
<name>A0A8X7CGS7_9ARAC</name>
<dbReference type="EMBL" id="BMAV01015100">
    <property type="protein sequence ID" value="GFY64147.1"/>
    <property type="molecule type" value="Genomic_DNA"/>
</dbReference>
<organism evidence="1 2">
    <name type="scientific">Trichonephila inaurata madagascariensis</name>
    <dbReference type="NCBI Taxonomy" id="2747483"/>
    <lineage>
        <taxon>Eukaryota</taxon>
        <taxon>Metazoa</taxon>
        <taxon>Ecdysozoa</taxon>
        <taxon>Arthropoda</taxon>
        <taxon>Chelicerata</taxon>
        <taxon>Arachnida</taxon>
        <taxon>Araneae</taxon>
        <taxon>Araneomorphae</taxon>
        <taxon>Entelegynae</taxon>
        <taxon>Araneoidea</taxon>
        <taxon>Nephilidae</taxon>
        <taxon>Trichonephila</taxon>
        <taxon>Trichonephila inaurata</taxon>
    </lineage>
</organism>
<dbReference type="AlphaFoldDB" id="A0A8X7CGS7"/>
<keyword evidence="2" id="KW-1185">Reference proteome</keyword>
<accession>A0A8X7CGS7</accession>
<evidence type="ECO:0000313" key="1">
    <source>
        <dbReference type="EMBL" id="GFY64147.1"/>
    </source>
</evidence>
<gene>
    <name evidence="1" type="ORF">TNIN_16901</name>
</gene>
<reference evidence="1" key="1">
    <citation type="submission" date="2020-08" db="EMBL/GenBank/DDBJ databases">
        <title>Multicomponent nature underlies the extraordinary mechanical properties of spider dragline silk.</title>
        <authorList>
            <person name="Kono N."/>
            <person name="Nakamura H."/>
            <person name="Mori M."/>
            <person name="Yoshida Y."/>
            <person name="Ohtoshi R."/>
            <person name="Malay A.D."/>
            <person name="Moran D.A.P."/>
            <person name="Tomita M."/>
            <person name="Numata K."/>
            <person name="Arakawa K."/>
        </authorList>
    </citation>
    <scope>NUCLEOTIDE SEQUENCE</scope>
</reference>
<evidence type="ECO:0000313" key="2">
    <source>
        <dbReference type="Proteomes" id="UP000886998"/>
    </source>
</evidence>